<evidence type="ECO:0000256" key="1">
    <source>
        <dbReference type="SAM" id="MobiDB-lite"/>
    </source>
</evidence>
<keyword evidence="2" id="KW-1133">Transmembrane helix</keyword>
<comment type="caution">
    <text evidence="4">The sequence shown here is derived from an EMBL/GenBank/DDBJ whole genome shotgun (WGS) entry which is preliminary data.</text>
</comment>
<feature type="compositionally biased region" description="Polar residues" evidence="1">
    <location>
        <begin position="651"/>
        <end position="667"/>
    </location>
</feature>
<feature type="region of interest" description="Disordered" evidence="1">
    <location>
        <begin position="651"/>
        <end position="696"/>
    </location>
</feature>
<feature type="signal peptide" evidence="3">
    <location>
        <begin position="1"/>
        <end position="20"/>
    </location>
</feature>
<feature type="compositionally biased region" description="Low complexity" evidence="1">
    <location>
        <begin position="493"/>
        <end position="509"/>
    </location>
</feature>
<feature type="transmembrane region" description="Helical" evidence="2">
    <location>
        <begin position="716"/>
        <end position="741"/>
    </location>
</feature>
<dbReference type="HOGENOM" id="CLU_363502_0_0_1"/>
<keyword evidence="3" id="KW-0732">Signal</keyword>
<name>V9E4Y1_PHYNI</name>
<dbReference type="eggNOG" id="ENOG502RFHD">
    <property type="taxonomic scope" value="Eukaryota"/>
</dbReference>
<protein>
    <recommendedName>
        <fullName evidence="6">EGF-like domain-containing protein</fullName>
    </recommendedName>
</protein>
<dbReference type="Proteomes" id="UP000018721">
    <property type="component" value="Unassembled WGS sequence"/>
</dbReference>
<feature type="region of interest" description="Disordered" evidence="1">
    <location>
        <begin position="150"/>
        <end position="170"/>
    </location>
</feature>
<evidence type="ECO:0000256" key="2">
    <source>
        <dbReference type="SAM" id="Phobius"/>
    </source>
</evidence>
<keyword evidence="5" id="KW-1185">Reference proteome</keyword>
<evidence type="ECO:0000313" key="4">
    <source>
        <dbReference type="EMBL" id="ETI34144.1"/>
    </source>
</evidence>
<dbReference type="AlphaFoldDB" id="V9E4Y1"/>
<reference evidence="4 5" key="1">
    <citation type="submission" date="2013-11" db="EMBL/GenBank/DDBJ databases">
        <title>The Genome Sequence of Phytophthora parasitica P1569.</title>
        <authorList>
            <consortium name="The Broad Institute Genomics Platform"/>
            <person name="Russ C."/>
            <person name="Tyler B."/>
            <person name="Panabieres F."/>
            <person name="Shan W."/>
            <person name="Tripathy S."/>
            <person name="Grunwald N."/>
            <person name="Machado M."/>
            <person name="Johnson C.S."/>
            <person name="Arredondo F."/>
            <person name="Hong C."/>
            <person name="Coffey M."/>
            <person name="Young S.K."/>
            <person name="Zeng Q."/>
            <person name="Gargeya S."/>
            <person name="Fitzgerald M."/>
            <person name="Abouelleil A."/>
            <person name="Alvarado L."/>
            <person name="Chapman S.B."/>
            <person name="Gainer-Dewar J."/>
            <person name="Goldberg J."/>
            <person name="Griggs A."/>
            <person name="Gujja S."/>
            <person name="Hansen M."/>
            <person name="Howarth C."/>
            <person name="Imamovic A."/>
            <person name="Ireland A."/>
            <person name="Larimer J."/>
            <person name="McCowan C."/>
            <person name="Murphy C."/>
            <person name="Pearson M."/>
            <person name="Poon T.W."/>
            <person name="Priest M."/>
            <person name="Roberts A."/>
            <person name="Saif S."/>
            <person name="Shea T."/>
            <person name="Sykes S."/>
            <person name="Wortman J."/>
            <person name="Nusbaum C."/>
            <person name="Birren B."/>
        </authorList>
    </citation>
    <scope>NUCLEOTIDE SEQUENCE [LARGE SCALE GENOMIC DNA]</scope>
    <source>
        <strain evidence="4 5">P1569</strain>
    </source>
</reference>
<feature type="compositionally biased region" description="Acidic residues" evidence="1">
    <location>
        <begin position="160"/>
        <end position="170"/>
    </location>
</feature>
<feature type="compositionally biased region" description="Low complexity" evidence="1">
    <location>
        <begin position="449"/>
        <end position="480"/>
    </location>
</feature>
<feature type="chain" id="PRO_5004774160" description="EGF-like domain-containing protein" evidence="3">
    <location>
        <begin position="21"/>
        <end position="769"/>
    </location>
</feature>
<evidence type="ECO:0000256" key="3">
    <source>
        <dbReference type="SAM" id="SignalP"/>
    </source>
</evidence>
<keyword evidence="2" id="KW-0472">Membrane</keyword>
<proteinExistence type="predicted"/>
<dbReference type="OrthoDB" id="79743at2759"/>
<gene>
    <name evidence="4" type="ORF">F443_19280</name>
</gene>
<evidence type="ECO:0000313" key="5">
    <source>
        <dbReference type="Proteomes" id="UP000018721"/>
    </source>
</evidence>
<feature type="compositionally biased region" description="Low complexity" evidence="1">
    <location>
        <begin position="150"/>
        <end position="159"/>
    </location>
</feature>
<accession>V9E4Y1</accession>
<organism evidence="4 5">
    <name type="scientific">Phytophthora nicotianae P1569</name>
    <dbReference type="NCBI Taxonomy" id="1317065"/>
    <lineage>
        <taxon>Eukaryota</taxon>
        <taxon>Sar</taxon>
        <taxon>Stramenopiles</taxon>
        <taxon>Oomycota</taxon>
        <taxon>Peronosporomycetes</taxon>
        <taxon>Peronosporales</taxon>
        <taxon>Peronosporaceae</taxon>
        <taxon>Phytophthora</taxon>
    </lineage>
</organism>
<feature type="compositionally biased region" description="Low complexity" evidence="1">
    <location>
        <begin position="668"/>
        <end position="696"/>
    </location>
</feature>
<evidence type="ECO:0008006" key="6">
    <source>
        <dbReference type="Google" id="ProtNLM"/>
    </source>
</evidence>
<sequence>MRLYLGCVVATALLTSKSSAEVNVVAISEALPGVNSDPLLVNQEYTKDISLQHVTDERFGLLRGTATVHTRSPSNDKTVYFTTRKAEADEYGAQVVDVVVPWESRSFQPDNAKDEAIHEDEYMSDRDNVDVDSSMEDSFDNADDIFDADFNSDSTLSDTDLSDEGEEEEMTTTVVDDVFVRWDQDDCNPCEVPTLAPTLAPLYPREDDNYEDHLPTVTDDYEPWEEIKYTDVPTEIPPLTPTYPPRKGDYEEHLPTVYDEYASWDELKDNVYSYTNEPTDKPTHSPPDSQAPEDTTVPPHDTGAPEDTTVPPEDTSAPPAESTAPVDTTAPPKDSTAPENTTAPPKDTAVPEDTTAPPKDTPEDTTAPPKDTPEDTTAPPKDTPEDTTAPPKDSTAPENTTAPPKDTPEDTTAPPKDTPEDTTAPPKDTPEDTTAPPKDSTAPENTTAPPKDTVTPEDTTVPPKDSTAPDDTTAPPADSTVPEDTAAPPKESTAPPADTTTPVDTTAPPIEDTPKPYEPTPAPTKGDEPTPAPTGPHDENAVCPTGQQSIGVAGWDHDGCVTSGNVCVANTHGDCPHGAHCAWLDTGVYGCKDGGGCSSNEQTIGVVGWEHDGCIVSNNVCVDQVSDGDCPGGAYCALLDTGVYGCVASSKKSGTTPDGSTRSRTIYTNTGKTASGTATKGTTTTGGTSSTETTDTGSIAYANTGSGTDVNPSNALSAGAIVGIVVACAVFVAVVVGAVLFRQKALVRRHEANLFADLSDTGGGDYMAM</sequence>
<dbReference type="EMBL" id="ANIZ01003348">
    <property type="protein sequence ID" value="ETI34144.1"/>
    <property type="molecule type" value="Genomic_DNA"/>
</dbReference>
<keyword evidence="2" id="KW-0812">Transmembrane</keyword>
<feature type="region of interest" description="Disordered" evidence="1">
    <location>
        <begin position="272"/>
        <end position="548"/>
    </location>
</feature>